<evidence type="ECO:0000256" key="6">
    <source>
        <dbReference type="ARBA" id="ARBA00023136"/>
    </source>
</evidence>
<evidence type="ECO:0000256" key="4">
    <source>
        <dbReference type="ARBA" id="ARBA00022692"/>
    </source>
</evidence>
<accession>A0A918T8B6</accession>
<evidence type="ECO:0000256" key="5">
    <source>
        <dbReference type="ARBA" id="ARBA00022989"/>
    </source>
</evidence>
<feature type="transmembrane region" description="Helical" evidence="7">
    <location>
        <begin position="132"/>
        <end position="150"/>
    </location>
</feature>
<dbReference type="SUPFAM" id="SSF103473">
    <property type="entry name" value="MFS general substrate transporter"/>
    <property type="match status" value="1"/>
</dbReference>
<keyword evidence="6 7" id="KW-0472">Membrane</keyword>
<dbReference type="InterPro" id="IPR011701">
    <property type="entry name" value="MFS"/>
</dbReference>
<dbReference type="PANTHER" id="PTHR43266:SF10">
    <property type="entry name" value="BACILYSIN EXPORTER BACE-RELATED"/>
    <property type="match status" value="1"/>
</dbReference>
<protein>
    <recommendedName>
        <fullName evidence="10">MFS transporter</fullName>
    </recommendedName>
</protein>
<feature type="transmembrane region" description="Helical" evidence="7">
    <location>
        <begin position="318"/>
        <end position="336"/>
    </location>
</feature>
<keyword evidence="2" id="KW-0813">Transport</keyword>
<feature type="transmembrane region" description="Helical" evidence="7">
    <location>
        <begin position="287"/>
        <end position="306"/>
    </location>
</feature>
<keyword evidence="3" id="KW-1003">Cell membrane</keyword>
<gene>
    <name evidence="8" type="ORF">GCM10010507_00370</name>
</gene>
<proteinExistence type="predicted"/>
<dbReference type="GO" id="GO:0022857">
    <property type="term" value="F:transmembrane transporter activity"/>
    <property type="evidence" value="ECO:0007669"/>
    <property type="project" value="InterPro"/>
</dbReference>
<dbReference type="PANTHER" id="PTHR43266">
    <property type="entry name" value="MACROLIDE-EFFLUX PROTEIN"/>
    <property type="match status" value="1"/>
</dbReference>
<dbReference type="GO" id="GO:0005886">
    <property type="term" value="C:plasma membrane"/>
    <property type="evidence" value="ECO:0007669"/>
    <property type="project" value="UniProtKB-SubCell"/>
</dbReference>
<comment type="caution">
    <text evidence="8">The sequence shown here is derived from an EMBL/GenBank/DDBJ whole genome shotgun (WGS) entry which is preliminary data.</text>
</comment>
<feature type="transmembrane region" description="Helical" evidence="7">
    <location>
        <begin position="342"/>
        <end position="360"/>
    </location>
</feature>
<evidence type="ECO:0000256" key="2">
    <source>
        <dbReference type="ARBA" id="ARBA00022448"/>
    </source>
</evidence>
<evidence type="ECO:0008006" key="10">
    <source>
        <dbReference type="Google" id="ProtNLM"/>
    </source>
</evidence>
<feature type="transmembrane region" description="Helical" evidence="7">
    <location>
        <begin position="260"/>
        <end position="281"/>
    </location>
</feature>
<feature type="transmembrane region" description="Helical" evidence="7">
    <location>
        <begin position="191"/>
        <end position="214"/>
    </location>
</feature>
<feature type="transmembrane region" description="Helical" evidence="7">
    <location>
        <begin position="12"/>
        <end position="32"/>
    </location>
</feature>
<keyword evidence="5 7" id="KW-1133">Transmembrane helix</keyword>
<dbReference type="Pfam" id="PF07690">
    <property type="entry name" value="MFS_1"/>
    <property type="match status" value="1"/>
</dbReference>
<organism evidence="8 9">
    <name type="scientific">Streptomyces cinnamoneus</name>
    <name type="common">Streptoverticillium cinnamoneum</name>
    <dbReference type="NCBI Taxonomy" id="53446"/>
    <lineage>
        <taxon>Bacteria</taxon>
        <taxon>Bacillati</taxon>
        <taxon>Actinomycetota</taxon>
        <taxon>Actinomycetes</taxon>
        <taxon>Kitasatosporales</taxon>
        <taxon>Streptomycetaceae</taxon>
        <taxon>Streptomyces</taxon>
        <taxon>Streptomyces cinnamoneus group</taxon>
    </lineage>
</organism>
<keyword evidence="4 7" id="KW-0812">Transmembrane</keyword>
<evidence type="ECO:0000256" key="1">
    <source>
        <dbReference type="ARBA" id="ARBA00004651"/>
    </source>
</evidence>
<feature type="transmembrane region" description="Helical" evidence="7">
    <location>
        <begin position="226"/>
        <end position="248"/>
    </location>
</feature>
<dbReference type="CDD" id="cd06173">
    <property type="entry name" value="MFS_MefA_like"/>
    <property type="match status" value="1"/>
</dbReference>
<evidence type="ECO:0000256" key="3">
    <source>
        <dbReference type="ARBA" id="ARBA00022475"/>
    </source>
</evidence>
<sequence length="382" mass="39722">MFIQVLHDSSPAVLAAVELVGTLPALAFMMVAGTLADRFDVRRLAIGSMVAQALCVLGMALALDSALWVAAAFYGLQGLSNTFWPPARQQWLYGVVPPASRAAANARMGSVQGTMTVVGASLGGVLSAWNPTGGMTVACVLQILAALPLLQQAKSPLTHAEPVGESGPQESLRKELTAGVRVLRDLPLARSVVWIGIAWGCIGGAYDVLLAAYATGPLDGSGTVLGALYVMDGLAVIAGTVIAARIVLQRHLSAYAGAYIFQGLAWGALFLAGHPVVALALLGAMRLASGVIIALDTTVLLATVPAHLRGRVSSIHMTTYSGMARLSLALFGVLLTVSDVRTVGVCTGAASVVLGALWWWRRDREAERRYAAEAADDVPATT</sequence>
<reference evidence="8" key="2">
    <citation type="submission" date="2020-09" db="EMBL/GenBank/DDBJ databases">
        <authorList>
            <person name="Sun Q."/>
            <person name="Ohkuma M."/>
        </authorList>
    </citation>
    <scope>NUCLEOTIDE SEQUENCE</scope>
    <source>
        <strain evidence="8">JCM 4633</strain>
    </source>
</reference>
<dbReference type="InterPro" id="IPR036259">
    <property type="entry name" value="MFS_trans_sf"/>
</dbReference>
<dbReference type="Gene3D" id="1.20.1250.20">
    <property type="entry name" value="MFS general substrate transporter like domains"/>
    <property type="match status" value="1"/>
</dbReference>
<reference evidence="8" key="1">
    <citation type="journal article" date="2014" name="Int. J. Syst. Evol. Microbiol.">
        <title>Complete genome sequence of Corynebacterium casei LMG S-19264T (=DSM 44701T), isolated from a smear-ripened cheese.</title>
        <authorList>
            <consortium name="US DOE Joint Genome Institute (JGI-PGF)"/>
            <person name="Walter F."/>
            <person name="Albersmeier A."/>
            <person name="Kalinowski J."/>
            <person name="Ruckert C."/>
        </authorList>
    </citation>
    <scope>NUCLEOTIDE SEQUENCE</scope>
    <source>
        <strain evidence="8">JCM 4633</strain>
    </source>
</reference>
<dbReference type="Proteomes" id="UP000646244">
    <property type="component" value="Unassembled WGS sequence"/>
</dbReference>
<evidence type="ECO:0000313" key="9">
    <source>
        <dbReference type="Proteomes" id="UP000646244"/>
    </source>
</evidence>
<feature type="transmembrane region" description="Helical" evidence="7">
    <location>
        <begin position="53"/>
        <end position="76"/>
    </location>
</feature>
<name>A0A918T8B6_STRCJ</name>
<dbReference type="AlphaFoldDB" id="A0A918T8B6"/>
<dbReference type="EMBL" id="BMVB01000001">
    <property type="protein sequence ID" value="GHC32141.1"/>
    <property type="molecule type" value="Genomic_DNA"/>
</dbReference>
<evidence type="ECO:0000256" key="7">
    <source>
        <dbReference type="SAM" id="Phobius"/>
    </source>
</evidence>
<comment type="subcellular location">
    <subcellularLocation>
        <location evidence="1">Cell membrane</location>
        <topology evidence="1">Multi-pass membrane protein</topology>
    </subcellularLocation>
</comment>
<evidence type="ECO:0000313" key="8">
    <source>
        <dbReference type="EMBL" id="GHC32141.1"/>
    </source>
</evidence>